<evidence type="ECO:0000259" key="6">
    <source>
        <dbReference type="Pfam" id="PF12051"/>
    </source>
</evidence>
<evidence type="ECO:0000256" key="2">
    <source>
        <dbReference type="ARBA" id="ARBA00022692"/>
    </source>
</evidence>
<dbReference type="Pfam" id="PF12051">
    <property type="entry name" value="DUF3533"/>
    <property type="match status" value="1"/>
</dbReference>
<evidence type="ECO:0000259" key="7">
    <source>
        <dbReference type="Pfam" id="PF12698"/>
    </source>
</evidence>
<feature type="transmembrane region" description="Helical" evidence="5">
    <location>
        <begin position="590"/>
        <end position="611"/>
    </location>
</feature>
<evidence type="ECO:0000256" key="5">
    <source>
        <dbReference type="SAM" id="Phobius"/>
    </source>
</evidence>
<evidence type="ECO:0000256" key="1">
    <source>
        <dbReference type="ARBA" id="ARBA00004141"/>
    </source>
</evidence>
<gene>
    <name evidence="8" type="ORF">BLEM_0537</name>
</gene>
<keyword evidence="2 5" id="KW-0812">Transmembrane</keyword>
<comment type="caution">
    <text evidence="8">The sequence shown here is derived from an EMBL/GenBank/DDBJ whole genome shotgun (WGS) entry which is preliminary data.</text>
</comment>
<dbReference type="GO" id="GO:0016020">
    <property type="term" value="C:membrane"/>
    <property type="evidence" value="ECO:0007669"/>
    <property type="project" value="UniProtKB-SubCell"/>
</dbReference>
<accession>A0A261FUN3</accession>
<dbReference type="OrthoDB" id="9811483at2"/>
<feature type="domain" description="DUF3533" evidence="6">
    <location>
        <begin position="30"/>
        <end position="204"/>
    </location>
</feature>
<dbReference type="Pfam" id="PF12698">
    <property type="entry name" value="ABC2_membrane_3"/>
    <property type="match status" value="1"/>
</dbReference>
<dbReference type="InterPro" id="IPR022703">
    <property type="entry name" value="DUF3533"/>
</dbReference>
<protein>
    <submittedName>
        <fullName evidence="8">Phage infection protein</fullName>
    </submittedName>
</protein>
<keyword evidence="3 5" id="KW-1133">Transmembrane helix</keyword>
<dbReference type="NCBIfam" id="TIGR03061">
    <property type="entry name" value="pip_yhgE_Nterm"/>
    <property type="match status" value="1"/>
</dbReference>
<reference evidence="8 9" key="1">
    <citation type="journal article" date="2017" name="BMC Genomics">
        <title>Comparative genomic and phylogenomic analyses of the Bifidobacteriaceae family.</title>
        <authorList>
            <person name="Lugli G.A."/>
            <person name="Milani C."/>
            <person name="Turroni F."/>
            <person name="Duranti S."/>
            <person name="Mancabelli L."/>
            <person name="Mangifesta M."/>
            <person name="Ferrario C."/>
            <person name="Modesto M."/>
            <person name="Mattarelli P."/>
            <person name="Jiri K."/>
            <person name="van Sinderen D."/>
            <person name="Ventura M."/>
        </authorList>
    </citation>
    <scope>NUCLEOTIDE SEQUENCE [LARGE SCALE GENOMIC DNA]</scope>
    <source>
        <strain evidence="8 9">DSM 28807</strain>
    </source>
</reference>
<dbReference type="InterPro" id="IPR017500">
    <property type="entry name" value="Phage_infect_YhgE_N"/>
</dbReference>
<feature type="transmembrane region" description="Helical" evidence="5">
    <location>
        <begin position="677"/>
        <end position="698"/>
    </location>
</feature>
<comment type="subcellular location">
    <subcellularLocation>
        <location evidence="1">Membrane</location>
        <topology evidence="1">Multi-pass membrane protein</topology>
    </subcellularLocation>
</comment>
<dbReference type="PANTHER" id="PTHR43077">
    <property type="entry name" value="TRANSPORT PERMEASE YVFS-RELATED"/>
    <property type="match status" value="1"/>
</dbReference>
<keyword evidence="9" id="KW-1185">Reference proteome</keyword>
<dbReference type="InterPro" id="IPR051328">
    <property type="entry name" value="T7SS_ABC-Transporter"/>
</dbReference>
<feature type="transmembrane region" description="Helical" evidence="5">
    <location>
        <begin position="521"/>
        <end position="538"/>
    </location>
</feature>
<dbReference type="Proteomes" id="UP000216352">
    <property type="component" value="Unassembled WGS sequence"/>
</dbReference>
<feature type="transmembrane region" description="Helical" evidence="5">
    <location>
        <begin position="623"/>
        <end position="642"/>
    </location>
</feature>
<dbReference type="Gene3D" id="3.40.1710.10">
    <property type="entry name" value="abc type-2 transporter like domain"/>
    <property type="match status" value="1"/>
</dbReference>
<dbReference type="RefSeq" id="WP_072726923.1">
    <property type="nucleotide sequence ID" value="NZ_BDIS01000027.1"/>
</dbReference>
<name>A0A261FUN3_9BIFI</name>
<dbReference type="EMBL" id="MWWX01000003">
    <property type="protein sequence ID" value="OZG62869.1"/>
    <property type="molecule type" value="Genomic_DNA"/>
</dbReference>
<dbReference type="GO" id="GO:0140359">
    <property type="term" value="F:ABC-type transporter activity"/>
    <property type="evidence" value="ECO:0007669"/>
    <property type="project" value="InterPro"/>
</dbReference>
<dbReference type="InterPro" id="IPR013525">
    <property type="entry name" value="ABC2_TM"/>
</dbReference>
<dbReference type="PANTHER" id="PTHR43077:SF10">
    <property type="entry name" value="TRANSPORT PERMEASE PROTEIN"/>
    <property type="match status" value="1"/>
</dbReference>
<proteinExistence type="predicted"/>
<organism evidence="8 9">
    <name type="scientific">Bifidobacterium lemurum</name>
    <dbReference type="NCBI Taxonomy" id="1603886"/>
    <lineage>
        <taxon>Bacteria</taxon>
        <taxon>Bacillati</taxon>
        <taxon>Actinomycetota</taxon>
        <taxon>Actinomycetes</taxon>
        <taxon>Bifidobacteriales</taxon>
        <taxon>Bifidobacteriaceae</taxon>
        <taxon>Bifidobacterium</taxon>
    </lineage>
</organism>
<dbReference type="AlphaFoldDB" id="A0A261FUN3"/>
<dbReference type="InterPro" id="IPR017501">
    <property type="entry name" value="Phage_infect_YhgE_C"/>
</dbReference>
<dbReference type="NCBIfam" id="TIGR03062">
    <property type="entry name" value="pip_yhgE_Cterm"/>
    <property type="match status" value="1"/>
</dbReference>
<evidence type="ECO:0000256" key="4">
    <source>
        <dbReference type="ARBA" id="ARBA00023136"/>
    </source>
</evidence>
<evidence type="ECO:0000256" key="3">
    <source>
        <dbReference type="ARBA" id="ARBA00022989"/>
    </source>
</evidence>
<keyword evidence="4 5" id="KW-0472">Membrane</keyword>
<evidence type="ECO:0000313" key="8">
    <source>
        <dbReference type="EMBL" id="OZG62869.1"/>
    </source>
</evidence>
<evidence type="ECO:0000313" key="9">
    <source>
        <dbReference type="Proteomes" id="UP000216352"/>
    </source>
</evidence>
<feature type="transmembrane region" description="Helical" evidence="5">
    <location>
        <begin position="20"/>
        <end position="44"/>
    </location>
</feature>
<feature type="domain" description="ABC-2 type transporter transmembrane" evidence="7">
    <location>
        <begin position="351"/>
        <end position="696"/>
    </location>
</feature>
<sequence length="720" mass="76684">MKAMWKLFVGDVRRITSNVVSIIIVIGLVAIPSLFAWFNIAASWDPFDNVKNMKFAVANTDEGYQSDLIPVKISVGDQVVNALRANSQLDWTFTTESEAIEGTKSGEYYAAIIIPETFSADMMTFFSDDADHAQLTYLRNEKKSALSANITGQGADEVANEINTIFAQTMTSTALDIISALADQLDDPEAQTMLTRFTTNIADFSTQLTGAADTLDTIGTLVDSADDLLSSSSTLLEQTAQAATDTRGQLADAKQGITSVGDALSGSVSTVQSSLETSADSLDSVSDSVDTLFDDAAANAASAAQALRTQSDAIAAQAQAYRSILTALQNAGYGDSTVAQSIERAIEQLNSLSATLASAATQVESSASDTAAQREQIQQLITQATDSIGTAKQDFTNSIAPQISQLADTVSSASSLLGEDAAQLTQTLDQLDGTAASASDQLASVREILDSTTSQLREAGGKLADFNTDLSQALASGDTSQIREVLGDDTETLAASLAAPVTLTRKAVYPVENFGSSMTPYYTFIPLWTASILILLSVKTTVSRRRREELGDPSSNQMFLGRFGVFAAISLLQSTVSCAGSLLFLRVQAVHPLLFMLSGWVGGLLFAFIMYTLVVSFGNIGKAIGMLLLVFQVSGSAGSYPIQVLPDFMQAISPFLPITHAIRAMRAAIAGIYQNDFWIEIGILLAFSLPFLLLGLVLRKPLTGLNRWISEQLERTKLIG</sequence>
<feature type="transmembrane region" description="Helical" evidence="5">
    <location>
        <begin position="559"/>
        <end position="584"/>
    </location>
</feature>
<dbReference type="STRING" id="1603886.GCA_001895165_02088"/>